<evidence type="ECO:0000313" key="2">
    <source>
        <dbReference type="EMBL" id="EAU30113.1"/>
    </source>
</evidence>
<dbReference type="Proteomes" id="UP000007963">
    <property type="component" value="Unassembled WGS sequence"/>
</dbReference>
<accession>Q0C8R2</accession>
<feature type="region of interest" description="Disordered" evidence="1">
    <location>
        <begin position="628"/>
        <end position="651"/>
    </location>
</feature>
<dbReference type="OMA" id="WHLESSA"/>
<evidence type="ECO:0000313" key="3">
    <source>
        <dbReference type="Proteomes" id="UP000007963"/>
    </source>
</evidence>
<proteinExistence type="predicted"/>
<protein>
    <submittedName>
        <fullName evidence="2">Uncharacterized protein</fullName>
    </submittedName>
</protein>
<feature type="compositionally biased region" description="Low complexity" evidence="1">
    <location>
        <begin position="294"/>
        <end position="307"/>
    </location>
</feature>
<feature type="region of interest" description="Disordered" evidence="1">
    <location>
        <begin position="179"/>
        <end position="236"/>
    </location>
</feature>
<feature type="compositionally biased region" description="Polar residues" evidence="1">
    <location>
        <begin position="333"/>
        <end position="352"/>
    </location>
</feature>
<feature type="region of interest" description="Disordered" evidence="1">
    <location>
        <begin position="1"/>
        <end position="22"/>
    </location>
</feature>
<reference evidence="3" key="1">
    <citation type="submission" date="2005-09" db="EMBL/GenBank/DDBJ databases">
        <title>Annotation of the Aspergillus terreus NIH2624 genome.</title>
        <authorList>
            <person name="Birren B.W."/>
            <person name="Lander E.S."/>
            <person name="Galagan J.E."/>
            <person name="Nusbaum C."/>
            <person name="Devon K."/>
            <person name="Henn M."/>
            <person name="Ma L.-J."/>
            <person name="Jaffe D.B."/>
            <person name="Butler J."/>
            <person name="Alvarez P."/>
            <person name="Gnerre S."/>
            <person name="Grabherr M."/>
            <person name="Kleber M."/>
            <person name="Mauceli E.W."/>
            <person name="Brockman W."/>
            <person name="Rounsley S."/>
            <person name="Young S.K."/>
            <person name="LaButti K."/>
            <person name="Pushparaj V."/>
            <person name="DeCaprio D."/>
            <person name="Crawford M."/>
            <person name="Koehrsen M."/>
            <person name="Engels R."/>
            <person name="Montgomery P."/>
            <person name="Pearson M."/>
            <person name="Howarth C."/>
            <person name="Larson L."/>
            <person name="Luoma S."/>
            <person name="White J."/>
            <person name="Alvarado L."/>
            <person name="Kodira C.D."/>
            <person name="Zeng Q."/>
            <person name="Oleary S."/>
            <person name="Yandava C."/>
            <person name="Denning D.W."/>
            <person name="Nierman W.C."/>
            <person name="Milne T."/>
            <person name="Madden K."/>
        </authorList>
    </citation>
    <scope>NUCLEOTIDE SEQUENCE [LARGE SCALE GENOMIC DNA]</scope>
    <source>
        <strain evidence="3">NIH 2624 / FGSC A1156</strain>
    </source>
</reference>
<dbReference type="OrthoDB" id="4510572at2759"/>
<dbReference type="RefSeq" id="XP_001218544.1">
    <property type="nucleotide sequence ID" value="XM_001218543.1"/>
</dbReference>
<name>Q0C8R2_ASPTN</name>
<dbReference type="VEuPathDB" id="FungiDB:ATEG_09922"/>
<dbReference type="HOGENOM" id="CLU_318552_0_0_1"/>
<dbReference type="GeneID" id="4354222"/>
<evidence type="ECO:0000256" key="1">
    <source>
        <dbReference type="SAM" id="MobiDB-lite"/>
    </source>
</evidence>
<feature type="region of interest" description="Disordered" evidence="1">
    <location>
        <begin position="274"/>
        <end position="354"/>
    </location>
</feature>
<feature type="compositionally biased region" description="Gly residues" evidence="1">
    <location>
        <begin position="218"/>
        <end position="232"/>
    </location>
</feature>
<gene>
    <name evidence="2" type="ORF">ATEG_09922</name>
</gene>
<feature type="region of interest" description="Disordered" evidence="1">
    <location>
        <begin position="47"/>
        <end position="69"/>
    </location>
</feature>
<dbReference type="AlphaFoldDB" id="Q0C8R2"/>
<dbReference type="EMBL" id="CH476608">
    <property type="protein sequence ID" value="EAU30113.1"/>
    <property type="molecule type" value="Genomic_DNA"/>
</dbReference>
<organism evidence="2 3">
    <name type="scientific">Aspergillus terreus (strain NIH 2624 / FGSC A1156)</name>
    <dbReference type="NCBI Taxonomy" id="341663"/>
    <lineage>
        <taxon>Eukaryota</taxon>
        <taxon>Fungi</taxon>
        <taxon>Dikarya</taxon>
        <taxon>Ascomycota</taxon>
        <taxon>Pezizomycotina</taxon>
        <taxon>Eurotiomycetes</taxon>
        <taxon>Eurotiomycetidae</taxon>
        <taxon>Eurotiales</taxon>
        <taxon>Aspergillaceae</taxon>
        <taxon>Aspergillus</taxon>
        <taxon>Aspergillus subgen. Circumdati</taxon>
    </lineage>
</organism>
<feature type="compositionally biased region" description="Basic and acidic residues" evidence="1">
    <location>
        <begin position="199"/>
        <end position="216"/>
    </location>
</feature>
<sequence length="915" mass="101078">MANAPAECRKKRPGRRTISGSAGQKIKWRILMFCDQRHKRLVAARSTHKDKRDRTARMTAQHQHAGRTSLRAKEIAAGLSLLSVHADVRLFSIIPADSMETRRYWDIAKPLVAELCDEWSKDGRCAKCTPETLVNQDEEYRLTRRRLGVVDDAAPALSPVPSPEWAFFPQSPAGEWIDNMGWSVPDNDNTAPTGVSDIHSQEPYDKDRLADSERRHGSQGGCGESNGSGGSGRVTPSVVESMEDALFVGPAEATAGADFDRLLHATTEYSDLLDEWPSSPSVESVEDGGHQTISARSTSARSTPTTPLGNPTNIEDCIDPGSASQSSPPPDGRSQSPDATAAQEPTQTSSELTPAAIEELVRSWRVPENLEQAIAETFSCPAPLEPEAAAETAPPFSLDQDHAEERDPAYSPAGIHEIRDLRNTALRQVQDRVKRTLYGHTLAVSDVERLFDEIANIRPITEFTINLVCDKLHRTHPAPGVWVGHVAWEQQAPDGGLPRDSVHETLLLPTGTPGQWSLVEVDAVRGSIVHHRFAAARSDEASTATCQPHLPCASCRLAADALTVSLRESSTRCPEWHLESSALHCRAGDGIALLWALEQRAGGGSLDAGPPADFGRRLAESIVTEMCRRGDPLTPPTESEDRSPQLKARQRWLSFQSRSDRPTSLVGTWEAMAGMPMANAPIGWDAADRLMRMVFNIASPAVLLGIKHQLRHLRTGLSAAPGAFTRNAAGAFAAGMWHDTNEHASRVGLVLSYWAIHDHRQRRQQEGYPDAVGQTVDDIVSQLPHPQPDRGLVVEKVKEWSRRAWPWNQLVRIAGSPNILCFLPQGVRLFPGEDEWRMTDYRRLKKAQFDLIERVFREHRALLLRSVPADFFEVFLYRRLPGTRFAIEGWSDDEILREPLDSAKFDHAFEPVSVS</sequence>